<feature type="compositionally biased region" description="Basic residues" evidence="4">
    <location>
        <begin position="440"/>
        <end position="450"/>
    </location>
</feature>
<reference evidence="6 7" key="1">
    <citation type="journal article" date="2012" name="Nature">
        <title>Repeated polyploidization of Gossypium genomes and the evolution of spinnable cotton fibres.</title>
        <authorList>
            <person name="Paterson A.H."/>
            <person name="Wendel J.F."/>
            <person name="Gundlach H."/>
            <person name="Guo H."/>
            <person name="Jenkins J."/>
            <person name="Jin D."/>
            <person name="Llewellyn D."/>
            <person name="Showmaker K.C."/>
            <person name="Shu S."/>
            <person name="Udall J."/>
            <person name="Yoo M.J."/>
            <person name="Byers R."/>
            <person name="Chen W."/>
            <person name="Doron-Faigenboim A."/>
            <person name="Duke M.V."/>
            <person name="Gong L."/>
            <person name="Grimwood J."/>
            <person name="Grover C."/>
            <person name="Grupp K."/>
            <person name="Hu G."/>
            <person name="Lee T.H."/>
            <person name="Li J."/>
            <person name="Lin L."/>
            <person name="Liu T."/>
            <person name="Marler B.S."/>
            <person name="Page J.T."/>
            <person name="Roberts A.W."/>
            <person name="Romanel E."/>
            <person name="Sanders W.S."/>
            <person name="Szadkowski E."/>
            <person name="Tan X."/>
            <person name="Tang H."/>
            <person name="Xu C."/>
            <person name="Wang J."/>
            <person name="Wang Z."/>
            <person name="Zhang D."/>
            <person name="Zhang L."/>
            <person name="Ashrafi H."/>
            <person name="Bedon F."/>
            <person name="Bowers J.E."/>
            <person name="Brubaker C.L."/>
            <person name="Chee P.W."/>
            <person name="Das S."/>
            <person name="Gingle A.R."/>
            <person name="Haigler C.H."/>
            <person name="Harker D."/>
            <person name="Hoffmann L.V."/>
            <person name="Hovav R."/>
            <person name="Jones D.C."/>
            <person name="Lemke C."/>
            <person name="Mansoor S."/>
            <person name="ur Rahman M."/>
            <person name="Rainville L.N."/>
            <person name="Rambani A."/>
            <person name="Reddy U.K."/>
            <person name="Rong J.K."/>
            <person name="Saranga Y."/>
            <person name="Scheffler B.E."/>
            <person name="Scheffler J.A."/>
            <person name="Stelly D.M."/>
            <person name="Triplett B.A."/>
            <person name="Van Deynze A."/>
            <person name="Vaslin M.F."/>
            <person name="Waghmare V.N."/>
            <person name="Walford S.A."/>
            <person name="Wright R.J."/>
            <person name="Zaki E.A."/>
            <person name="Zhang T."/>
            <person name="Dennis E.S."/>
            <person name="Mayer K.F."/>
            <person name="Peterson D.G."/>
            <person name="Rokhsar D.S."/>
            <person name="Wang X."/>
            <person name="Schmutz J."/>
        </authorList>
    </citation>
    <scope>NUCLEOTIDE SEQUENCE [LARGE SCALE GENOMIC DNA]</scope>
</reference>
<feature type="compositionally biased region" description="Polar residues" evidence="4">
    <location>
        <begin position="451"/>
        <end position="474"/>
    </location>
</feature>
<dbReference type="AlphaFoldDB" id="A0A0D2PPI8"/>
<feature type="domain" description="DRBM" evidence="5">
    <location>
        <begin position="265"/>
        <end position="332"/>
    </location>
</feature>
<dbReference type="PROSITE" id="PS50137">
    <property type="entry name" value="DS_RBD"/>
    <property type="match status" value="2"/>
</dbReference>
<feature type="domain" description="DRBM" evidence="5">
    <location>
        <begin position="180"/>
        <end position="249"/>
    </location>
</feature>
<accession>A0A0D2PPI8</accession>
<feature type="region of interest" description="Disordered" evidence="4">
    <location>
        <begin position="367"/>
        <end position="411"/>
    </location>
</feature>
<dbReference type="CDD" id="cd00048">
    <property type="entry name" value="DSRM_SF"/>
    <property type="match status" value="1"/>
</dbReference>
<dbReference type="STRING" id="29730.A0A0D2PPI8"/>
<dbReference type="PANTHER" id="PTHR46031:SF37">
    <property type="entry name" value="DRBM DOMAIN-CONTAINING PROTEIN"/>
    <property type="match status" value="1"/>
</dbReference>
<dbReference type="PANTHER" id="PTHR46031">
    <property type="match status" value="1"/>
</dbReference>
<evidence type="ECO:0000259" key="5">
    <source>
        <dbReference type="PROSITE" id="PS50137"/>
    </source>
</evidence>
<evidence type="ECO:0000313" key="6">
    <source>
        <dbReference type="EMBL" id="KJB48212.1"/>
    </source>
</evidence>
<keyword evidence="7" id="KW-1185">Reference proteome</keyword>
<proteinExistence type="predicted"/>
<dbReference type="Gramene" id="KJB48212">
    <property type="protein sequence ID" value="KJB48212"/>
    <property type="gene ID" value="B456_008G058500"/>
</dbReference>
<protein>
    <recommendedName>
        <fullName evidence="5">DRBM domain-containing protein</fullName>
    </recommendedName>
</protein>
<dbReference type="SUPFAM" id="SSF54768">
    <property type="entry name" value="dsRNA-binding domain-like"/>
    <property type="match status" value="2"/>
</dbReference>
<dbReference type="Pfam" id="PF00035">
    <property type="entry name" value="dsrm"/>
    <property type="match status" value="2"/>
</dbReference>
<evidence type="ECO:0000256" key="2">
    <source>
        <dbReference type="ARBA" id="ARBA00022884"/>
    </source>
</evidence>
<dbReference type="EMBL" id="CM001747">
    <property type="protein sequence ID" value="KJB48212.1"/>
    <property type="molecule type" value="Genomic_DNA"/>
</dbReference>
<dbReference type="eggNOG" id="ENOG502RYBS">
    <property type="taxonomic scope" value="Eukaryota"/>
</dbReference>
<dbReference type="Gene3D" id="3.30.160.20">
    <property type="match status" value="2"/>
</dbReference>
<keyword evidence="2 3" id="KW-0694">RNA-binding</keyword>
<evidence type="ECO:0000256" key="1">
    <source>
        <dbReference type="ARBA" id="ARBA00022737"/>
    </source>
</evidence>
<feature type="compositionally biased region" description="Low complexity" evidence="4">
    <location>
        <begin position="373"/>
        <end position="388"/>
    </location>
</feature>
<dbReference type="GO" id="GO:0003723">
    <property type="term" value="F:RNA binding"/>
    <property type="evidence" value="ECO:0007669"/>
    <property type="project" value="UniProtKB-UniRule"/>
</dbReference>
<evidence type="ECO:0000256" key="3">
    <source>
        <dbReference type="PROSITE-ProRule" id="PRU00266"/>
    </source>
</evidence>
<keyword evidence="1" id="KW-0677">Repeat</keyword>
<dbReference type="Proteomes" id="UP000032304">
    <property type="component" value="Chromosome 8"/>
</dbReference>
<dbReference type="SMART" id="SM00358">
    <property type="entry name" value="DSRM"/>
    <property type="match status" value="2"/>
</dbReference>
<evidence type="ECO:0000256" key="4">
    <source>
        <dbReference type="SAM" id="MobiDB-lite"/>
    </source>
</evidence>
<gene>
    <name evidence="6" type="ORF">B456_008G058500</name>
</gene>
<organism evidence="6 7">
    <name type="scientific">Gossypium raimondii</name>
    <name type="common">Peruvian cotton</name>
    <name type="synonym">Gossypium klotzschianum subsp. raimondii</name>
    <dbReference type="NCBI Taxonomy" id="29730"/>
    <lineage>
        <taxon>Eukaryota</taxon>
        <taxon>Viridiplantae</taxon>
        <taxon>Streptophyta</taxon>
        <taxon>Embryophyta</taxon>
        <taxon>Tracheophyta</taxon>
        <taxon>Spermatophyta</taxon>
        <taxon>Magnoliopsida</taxon>
        <taxon>eudicotyledons</taxon>
        <taxon>Gunneridae</taxon>
        <taxon>Pentapetalae</taxon>
        <taxon>rosids</taxon>
        <taxon>malvids</taxon>
        <taxon>Malvales</taxon>
        <taxon>Malvaceae</taxon>
        <taxon>Malvoideae</taxon>
        <taxon>Gossypium</taxon>
    </lineage>
</organism>
<evidence type="ECO:0000313" key="7">
    <source>
        <dbReference type="Proteomes" id="UP000032304"/>
    </source>
</evidence>
<feature type="region of interest" description="Disordered" evidence="4">
    <location>
        <begin position="431"/>
        <end position="474"/>
    </location>
</feature>
<sequence>MLILSSFPFMNIMCWGWVLVMERCNRFGCWFWVDDEGDRVLGTVTKGWVWFVWLGLVVGSFYLIPCVKHGYGYSKYSDEDQSSALAPSALSWLRTDPAALSPTWLNRKLSLQLQLFWDRLQYLQLKKEKKFHKMENPLAHFPQPELVDQPSAPVLASSNVPPLACPLPHSLPSRPPESFMHKNRLQEFTQRSSIQLPVYQTVNEGSVHAPQFRSSVLVDGVTYTSEATFSNRKAAEQDVAKHALECISKKLKDEGCPLIREDTVFCKSILNEFVVKMNLEMPTYNTIQSGGVLPLFVSTLVFNGATYRGETGRNKKEAEQLAARVVIQSLLADDRYGTVVSEIIKSKAKLYDALNKAKDSSFDTTLTGANRLNHNNTEVENNEVTNHVPNSTHPSSGAKHPRHEFKVPKSGEGTDCIDLPIAFVPAVIGQGSDVGESSSKKQRKKKKRAKLNTNTQSVVTGNPFNQTTPCSLAL</sequence>
<name>A0A0D2PPI8_GOSRA</name>
<dbReference type="InterPro" id="IPR014720">
    <property type="entry name" value="dsRBD_dom"/>
</dbReference>